<reference evidence="2" key="1">
    <citation type="submission" date="2018-07" db="EMBL/GenBank/DDBJ databases">
        <title>The Genome Sequence of Enterococcus sp. DIV0659b.</title>
        <authorList>
            <consortium name="The Broad Institute Genomics Platform"/>
            <consortium name="The Broad Institute Genomic Center for Infectious Diseases"/>
            <person name="Earl A."/>
            <person name="Manson A."/>
            <person name="Schwartman J."/>
            <person name="Gilmore M."/>
            <person name="Abouelleil A."/>
            <person name="Cao P."/>
            <person name="Chapman S."/>
            <person name="Cusick C."/>
            <person name="Shea T."/>
            <person name="Young S."/>
            <person name="Neafsey D."/>
            <person name="Nusbaum C."/>
            <person name="Birren B."/>
        </authorList>
    </citation>
    <scope>NUCLEOTIDE SEQUENCE [LARGE SCALE GENOMIC DNA]</scope>
    <source>
        <strain evidence="2">4G2_DIV0659</strain>
    </source>
</reference>
<protein>
    <recommendedName>
        <fullName evidence="4">MucBP domain-containing protein</fullName>
    </recommendedName>
</protein>
<proteinExistence type="predicted"/>
<evidence type="ECO:0000313" key="2">
    <source>
        <dbReference type="EMBL" id="MEI5992662.1"/>
    </source>
</evidence>
<feature type="region of interest" description="Disordered" evidence="1">
    <location>
        <begin position="68"/>
        <end position="108"/>
    </location>
</feature>
<feature type="compositionally biased region" description="Low complexity" evidence="1">
    <location>
        <begin position="79"/>
        <end position="97"/>
    </location>
</feature>
<name>A0ABU8IB77_9ENTE</name>
<evidence type="ECO:0000313" key="3">
    <source>
        <dbReference type="Proteomes" id="UP000195139"/>
    </source>
</evidence>
<accession>A0ABU8IB77</accession>
<dbReference type="Proteomes" id="UP000195139">
    <property type="component" value="Unassembled WGS sequence"/>
</dbReference>
<evidence type="ECO:0000256" key="1">
    <source>
        <dbReference type="SAM" id="MobiDB-lite"/>
    </source>
</evidence>
<evidence type="ECO:0008006" key="4">
    <source>
        <dbReference type="Google" id="ProtNLM"/>
    </source>
</evidence>
<organism evidence="2 3">
    <name type="scientific">Candidatus Enterococcus mansonii</name>
    <dbReference type="NCBI Taxonomy" id="1834181"/>
    <lineage>
        <taxon>Bacteria</taxon>
        <taxon>Bacillati</taxon>
        <taxon>Bacillota</taxon>
        <taxon>Bacilli</taxon>
        <taxon>Lactobacillales</taxon>
        <taxon>Enterococcaceae</taxon>
        <taxon>Enterococcus</taxon>
    </lineage>
</organism>
<gene>
    <name evidence="2" type="ORF">A5880_000184</name>
</gene>
<dbReference type="RefSeq" id="WP_143353629.1">
    <property type="nucleotide sequence ID" value="NZ_NGLE02000001.1"/>
</dbReference>
<sequence>MKEFNHSIYIYPMVYEAEKIETKYSVKKDDVTVVFFENGKEKNRLPVDSSLDLQTMLIPALNQLPLSNVGQSIQPPATPAQTTQQSTTSQSNAEQETGQSVEGETVAE</sequence>
<dbReference type="EMBL" id="NGLE02000001">
    <property type="protein sequence ID" value="MEI5992662.1"/>
    <property type="molecule type" value="Genomic_DNA"/>
</dbReference>
<keyword evidence="3" id="KW-1185">Reference proteome</keyword>
<comment type="caution">
    <text evidence="2">The sequence shown here is derived from an EMBL/GenBank/DDBJ whole genome shotgun (WGS) entry which is preliminary data.</text>
</comment>